<dbReference type="EC" id="3.2.1.86" evidence="2"/>
<dbReference type="Pfam" id="PF02056">
    <property type="entry name" value="Glyco_hydro_4"/>
    <property type="match status" value="1"/>
</dbReference>
<evidence type="ECO:0000313" key="2">
    <source>
        <dbReference type="EMBL" id="MPM88541.1"/>
    </source>
</evidence>
<sequence length="181" mass="19807">MKLAVLGGGGVRAPFLIKTLATNARSLDIDEICLMDINEKKLNIFGQIAVEIGNRIDSDLNIYTTTDKVKALKDTDFIITTLRVGGDEGRYFDEKLAQKYDVLGQETTGVGGFAMALRSIPALKEYLDLAKKISKADVKVFNFTNPSGLVTQALINDGYTNVYGICDGPTSFVRQLAEIYL</sequence>
<reference evidence="2" key="1">
    <citation type="submission" date="2019-08" db="EMBL/GenBank/DDBJ databases">
        <authorList>
            <person name="Kucharzyk K."/>
            <person name="Murdoch R.W."/>
            <person name="Higgins S."/>
            <person name="Loffler F."/>
        </authorList>
    </citation>
    <scope>NUCLEOTIDE SEQUENCE</scope>
</reference>
<dbReference type="PANTHER" id="PTHR32092:SF5">
    <property type="entry name" value="6-PHOSPHO-BETA-GLUCOSIDASE"/>
    <property type="match status" value="1"/>
</dbReference>
<keyword evidence="2" id="KW-0378">Hydrolase</keyword>
<dbReference type="Gene3D" id="3.90.1820.10">
    <property type="entry name" value="AglA-like glucosidase"/>
    <property type="match status" value="1"/>
</dbReference>
<dbReference type="AlphaFoldDB" id="A0A645DH17"/>
<protein>
    <submittedName>
        <fullName evidence="2">6-phospho-beta-glucosidase BglT</fullName>
        <ecNumber evidence="2">3.2.1.86</ecNumber>
    </submittedName>
</protein>
<dbReference type="InterPro" id="IPR036291">
    <property type="entry name" value="NAD(P)-bd_dom_sf"/>
</dbReference>
<name>A0A645DH17_9ZZZZ</name>
<dbReference type="PRINTS" id="PR00732">
    <property type="entry name" value="GLHYDRLASE4"/>
</dbReference>
<dbReference type="EMBL" id="VSSQ01036144">
    <property type="protein sequence ID" value="MPM88541.1"/>
    <property type="molecule type" value="Genomic_DNA"/>
</dbReference>
<dbReference type="GO" id="GO:0008706">
    <property type="term" value="F:6-phospho-beta-glucosidase activity"/>
    <property type="evidence" value="ECO:0007669"/>
    <property type="project" value="UniProtKB-EC"/>
</dbReference>
<keyword evidence="2" id="KW-0326">Glycosidase</keyword>
<evidence type="ECO:0000256" key="1">
    <source>
        <dbReference type="ARBA" id="ARBA00023027"/>
    </source>
</evidence>
<dbReference type="InterPro" id="IPR001088">
    <property type="entry name" value="Glyco_hydro_4"/>
</dbReference>
<comment type="caution">
    <text evidence="2">The sequence shown here is derived from an EMBL/GenBank/DDBJ whole genome shotgun (WGS) entry which is preliminary data.</text>
</comment>
<organism evidence="2">
    <name type="scientific">bioreactor metagenome</name>
    <dbReference type="NCBI Taxonomy" id="1076179"/>
    <lineage>
        <taxon>unclassified sequences</taxon>
        <taxon>metagenomes</taxon>
        <taxon>ecological metagenomes</taxon>
    </lineage>
</organism>
<proteinExistence type="predicted"/>
<dbReference type="InterPro" id="IPR053715">
    <property type="entry name" value="GH4_Enzyme_sf"/>
</dbReference>
<dbReference type="PANTHER" id="PTHR32092">
    <property type="entry name" value="6-PHOSPHO-BETA-GLUCOSIDASE-RELATED"/>
    <property type="match status" value="1"/>
</dbReference>
<keyword evidence="1" id="KW-0520">NAD</keyword>
<dbReference type="GO" id="GO:0005975">
    <property type="term" value="P:carbohydrate metabolic process"/>
    <property type="evidence" value="ECO:0007669"/>
    <property type="project" value="InterPro"/>
</dbReference>
<accession>A0A645DH17</accession>
<gene>
    <name evidence="2" type="primary">bglT_3</name>
    <name evidence="2" type="ORF">SDC9_135645</name>
</gene>
<dbReference type="SUPFAM" id="SSF51735">
    <property type="entry name" value="NAD(P)-binding Rossmann-fold domains"/>
    <property type="match status" value="1"/>
</dbReference>